<accession>F8Q1C0</accession>
<dbReference type="Proteomes" id="UP000008063">
    <property type="component" value="Unassembled WGS sequence"/>
</dbReference>
<gene>
    <name evidence="1" type="ORF">SERLA73DRAFT_55252</name>
</gene>
<dbReference type="HOGENOM" id="CLU_006344_8_3_1"/>
<keyword evidence="2" id="KW-1185">Reference proteome</keyword>
<dbReference type="EMBL" id="GL945481">
    <property type="protein sequence ID" value="EGN98098.1"/>
    <property type="molecule type" value="Genomic_DNA"/>
</dbReference>
<dbReference type="AlphaFoldDB" id="F8Q1C0"/>
<sequence length="136" mass="15263">MVACYPGEHGLCESSTLTYTIFDKTQLTQFSDSKSAYPVYLTLRNIPRAIRRKPSQHACILIGYLSVNKCLFHESMGVILEPLKKAGIEGMDITGGDGAVRRVYPVLACYIADYPEQCLVTYTKYSTCPKCKRCYN</sequence>
<protein>
    <submittedName>
        <fullName evidence="1">Uncharacterized protein</fullName>
    </submittedName>
</protein>
<evidence type="ECO:0000313" key="1">
    <source>
        <dbReference type="EMBL" id="EGN98098.1"/>
    </source>
</evidence>
<proteinExistence type="predicted"/>
<reference evidence="2" key="1">
    <citation type="journal article" date="2011" name="Science">
        <title>The plant cell wall-decomposing machinery underlies the functional diversity of forest fungi.</title>
        <authorList>
            <person name="Eastwood D.C."/>
            <person name="Floudas D."/>
            <person name="Binder M."/>
            <person name="Majcherczyk A."/>
            <person name="Schneider P."/>
            <person name="Aerts A."/>
            <person name="Asiegbu F.O."/>
            <person name="Baker S.E."/>
            <person name="Barry K."/>
            <person name="Bendiksby M."/>
            <person name="Blumentritt M."/>
            <person name="Coutinho P.M."/>
            <person name="Cullen D."/>
            <person name="de Vries R.P."/>
            <person name="Gathman A."/>
            <person name="Goodell B."/>
            <person name="Henrissat B."/>
            <person name="Ihrmark K."/>
            <person name="Kauserud H."/>
            <person name="Kohler A."/>
            <person name="LaButti K."/>
            <person name="Lapidus A."/>
            <person name="Lavin J.L."/>
            <person name="Lee Y.-H."/>
            <person name="Lindquist E."/>
            <person name="Lilly W."/>
            <person name="Lucas S."/>
            <person name="Morin E."/>
            <person name="Murat C."/>
            <person name="Oguiza J.A."/>
            <person name="Park J."/>
            <person name="Pisabarro A.G."/>
            <person name="Riley R."/>
            <person name="Rosling A."/>
            <person name="Salamov A."/>
            <person name="Schmidt O."/>
            <person name="Schmutz J."/>
            <person name="Skrede I."/>
            <person name="Stenlid J."/>
            <person name="Wiebenga A."/>
            <person name="Xie X."/>
            <person name="Kuees U."/>
            <person name="Hibbett D.S."/>
            <person name="Hoffmeister D."/>
            <person name="Hoegberg N."/>
            <person name="Martin F."/>
            <person name="Grigoriev I.V."/>
            <person name="Watkinson S.C."/>
        </authorList>
    </citation>
    <scope>NUCLEOTIDE SEQUENCE [LARGE SCALE GENOMIC DNA]</scope>
    <source>
        <strain evidence="2">strain S7.3</strain>
    </source>
</reference>
<dbReference type="InParanoid" id="F8Q1C0"/>
<organism evidence="2">
    <name type="scientific">Serpula lacrymans var. lacrymans (strain S7.3)</name>
    <name type="common">Dry rot fungus</name>
    <dbReference type="NCBI Taxonomy" id="936435"/>
    <lineage>
        <taxon>Eukaryota</taxon>
        <taxon>Fungi</taxon>
        <taxon>Dikarya</taxon>
        <taxon>Basidiomycota</taxon>
        <taxon>Agaricomycotina</taxon>
        <taxon>Agaricomycetes</taxon>
        <taxon>Agaricomycetidae</taxon>
        <taxon>Boletales</taxon>
        <taxon>Coniophorineae</taxon>
        <taxon>Serpulaceae</taxon>
        <taxon>Serpula</taxon>
    </lineage>
</organism>
<dbReference type="STRING" id="936435.F8Q1C0"/>
<evidence type="ECO:0000313" key="2">
    <source>
        <dbReference type="Proteomes" id="UP000008063"/>
    </source>
</evidence>
<name>F8Q1C0_SERL3</name>
<dbReference type="InterPro" id="IPR041078">
    <property type="entry name" value="Plavaka"/>
</dbReference>
<dbReference type="Pfam" id="PF18759">
    <property type="entry name" value="Plavaka"/>
    <property type="match status" value="1"/>
</dbReference>